<dbReference type="GO" id="GO:0003677">
    <property type="term" value="F:DNA binding"/>
    <property type="evidence" value="ECO:0007669"/>
    <property type="project" value="InterPro"/>
</dbReference>
<dbReference type="Proteomes" id="UP000095281">
    <property type="component" value="Unplaced"/>
</dbReference>
<feature type="compositionally biased region" description="Low complexity" evidence="5">
    <location>
        <begin position="606"/>
        <end position="625"/>
    </location>
</feature>
<dbReference type="SMART" id="SM00501">
    <property type="entry name" value="BRIGHT"/>
    <property type="match status" value="1"/>
</dbReference>
<feature type="region of interest" description="Disordered" evidence="5">
    <location>
        <begin position="579"/>
        <end position="730"/>
    </location>
</feature>
<feature type="region of interest" description="Disordered" evidence="5">
    <location>
        <begin position="531"/>
        <end position="565"/>
    </location>
</feature>
<dbReference type="GO" id="GO:0005654">
    <property type="term" value="C:nucleoplasm"/>
    <property type="evidence" value="ECO:0007669"/>
    <property type="project" value="TreeGrafter"/>
</dbReference>
<organism evidence="7 8">
    <name type="scientific">Meloidogyne hapla</name>
    <name type="common">Root-knot nematode worm</name>
    <dbReference type="NCBI Taxonomy" id="6305"/>
    <lineage>
        <taxon>Eukaryota</taxon>
        <taxon>Metazoa</taxon>
        <taxon>Ecdysozoa</taxon>
        <taxon>Nematoda</taxon>
        <taxon>Chromadorea</taxon>
        <taxon>Rhabditida</taxon>
        <taxon>Tylenchina</taxon>
        <taxon>Tylenchomorpha</taxon>
        <taxon>Tylenchoidea</taxon>
        <taxon>Meloidogynidae</taxon>
        <taxon>Meloidogyninae</taxon>
        <taxon>Meloidogyne</taxon>
    </lineage>
</organism>
<dbReference type="PROSITE" id="PS51011">
    <property type="entry name" value="ARID"/>
    <property type="match status" value="1"/>
</dbReference>
<feature type="compositionally biased region" description="Low complexity" evidence="5">
    <location>
        <begin position="1656"/>
        <end position="1668"/>
    </location>
</feature>
<feature type="region of interest" description="Disordered" evidence="5">
    <location>
        <begin position="1"/>
        <end position="23"/>
    </location>
</feature>
<feature type="compositionally biased region" description="Polar residues" evidence="5">
    <location>
        <begin position="631"/>
        <end position="649"/>
    </location>
</feature>
<dbReference type="GO" id="GO:0035060">
    <property type="term" value="C:brahma complex"/>
    <property type="evidence" value="ECO:0007669"/>
    <property type="project" value="InterPro"/>
</dbReference>
<feature type="region of interest" description="Disordered" evidence="5">
    <location>
        <begin position="1255"/>
        <end position="1303"/>
    </location>
</feature>
<feature type="compositionally biased region" description="Low complexity" evidence="5">
    <location>
        <begin position="1288"/>
        <end position="1302"/>
    </location>
</feature>
<dbReference type="GO" id="GO:0016514">
    <property type="term" value="C:SWI/SNF complex"/>
    <property type="evidence" value="ECO:0007669"/>
    <property type="project" value="InterPro"/>
</dbReference>
<evidence type="ECO:0000256" key="3">
    <source>
        <dbReference type="ARBA" id="ARBA00022853"/>
    </source>
</evidence>
<evidence type="ECO:0000256" key="4">
    <source>
        <dbReference type="ARBA" id="ARBA00023242"/>
    </source>
</evidence>
<evidence type="ECO:0000256" key="5">
    <source>
        <dbReference type="SAM" id="MobiDB-lite"/>
    </source>
</evidence>
<keyword evidence="4" id="KW-0539">Nucleus</keyword>
<dbReference type="InterPro" id="IPR033388">
    <property type="entry name" value="BAF250_C"/>
</dbReference>
<dbReference type="Pfam" id="PF12031">
    <property type="entry name" value="BAF250_C"/>
    <property type="match status" value="1"/>
</dbReference>
<keyword evidence="2" id="KW-0597">Phosphoprotein</keyword>
<reference evidence="8" key="1">
    <citation type="submission" date="2016-11" db="UniProtKB">
        <authorList>
            <consortium name="WormBaseParasite"/>
        </authorList>
    </citation>
    <scope>IDENTIFICATION</scope>
</reference>
<name>A0A1I8B9R6_MELHA</name>
<evidence type="ECO:0000313" key="7">
    <source>
        <dbReference type="Proteomes" id="UP000095281"/>
    </source>
</evidence>
<dbReference type="GO" id="GO:0031491">
    <property type="term" value="F:nucleosome binding"/>
    <property type="evidence" value="ECO:0007669"/>
    <property type="project" value="TreeGrafter"/>
</dbReference>
<keyword evidence="3" id="KW-0156">Chromatin regulator</keyword>
<dbReference type="OMA" id="DEQEWWW"/>
<dbReference type="GO" id="GO:0045893">
    <property type="term" value="P:positive regulation of DNA-templated transcription"/>
    <property type="evidence" value="ECO:0007669"/>
    <property type="project" value="TreeGrafter"/>
</dbReference>
<feature type="compositionally biased region" description="Low complexity" evidence="5">
    <location>
        <begin position="278"/>
        <end position="304"/>
    </location>
</feature>
<evidence type="ECO:0000256" key="1">
    <source>
        <dbReference type="ARBA" id="ARBA00004123"/>
    </source>
</evidence>
<feature type="region of interest" description="Disordered" evidence="5">
    <location>
        <begin position="103"/>
        <end position="136"/>
    </location>
</feature>
<dbReference type="PANTHER" id="PTHR12656">
    <property type="entry name" value="BRG-1 ASSOCIATED FACTOR 250 BAF250"/>
    <property type="match status" value="1"/>
</dbReference>
<comment type="subcellular location">
    <subcellularLocation>
        <location evidence="1">Nucleus</location>
    </subcellularLocation>
</comment>
<sequence length="1722" mass="191616">MYPFQNQQQQQHVPLPPSQQQQQHYQVRYPSAAMLPPNHAAAAAAATMGQPLQPPPATGQPHPQLPHQQQMMYQYHMGAPHPSTFPPHPSNMYFASPSSLQHAQAPHLSSGGQNGIAGGGHPSILGGANIHPGLKPSQRESIDKLIMQISNPKQQITAELVYERRLFYERLVMLNEQNGEVLSGPPQVSKSPVDLYSLYYAVKQRGGFEKTIRDKIWKNLCVDANTEMQQSSAAGFQLRKHYQKYLLRLECHETGQNFKELVEFAEKQKKKKKEKEIIPPTAATPIPTAGGPGTPSSSTSSSIAGKEEQQMKGEQQQRPSPFGSVVNAYPPQETVSTAAIQQHQQLAVGKGLVNGGTATSNGCQAVPSTSASTYQQRPTSQNFYRYWPQQQWPPQYSAYFASNGFPPQESNYYAYSYPGLSYWPTNNWGWPVKNWGAHYQNQQPQQATNSINNSKNVPVTTTIQSTLQNSQNLDSSPSTSKTSEINSDEANASSYAWHHYHQQQNAVRLKLYQRQQLAARYLGGASNSGYSFHPSPAPGDFGASPPGGYSQPQHFAPGGQYLPPPQWTAYQQQMFLHQRMRGPQPSPTNPSTVSGKQQQAEDEQHQQQQGRIIPSSASSSRLSSTPAPPDAQQTRAASAVTDYQQQQNESSKRAEGSEVDGDNTQKEAKGNPQAFPPNASLPMGNPPNALPSSSGGYYQHQIPHPSLYAPRYSPGSLPSSSDYGQGMYGGAPRIPQQPMWSPYGGIQNPAVVVRYQQPPPTVGTPINRFSHPYSQQSTSQQQPNLLIGAINSPQLLAASQQQQSSGKHHSKGRNAGPAMLPIAPTVPVAAYTANAQPPQQFPAWFGSATFSTQQSPFLPFSLEAQAIAHVQHQQQQSQIQQQRYRRPKVYARDLQGVTPSRIIMALRSALHLETCWALNALNIQLYDDTTPNSYPSLLQTPEFLNLLVEHFAAVLSLLFPKYFDEKLLNFSSSKINASNQHLTTTKNSKNLNQPKIEPVSLMVRPPPLYPSPSTSFANFGNNNVATKPNFTLVSRLGRQVKLDMTTEIPPELALQLEKAENEEIGENRESEEDNSLENSKTTWRSAFIERIRQSMLDHINSRQSLSKLAPRFNKYSNLETENEENLIKNEKEEEIKKDFIKKEEEEIVEKEDKNEDSTKTPFFYRQPLSWENWDRYIMDECLLICRQPVLCNQRSITSSVSSAALTQELIDRCLALSNIFRGFSFLGEQKILSQHEGLLRLLAAILMLHCSDQSRKRTAGEPPRQFSFPRPPPEETIKIEPNTDETKPVVNNNNSSGASAVPAEKDTEEKWLLEVSNQLRDDAFTILAHISPMLDMYEVDSEISFPIFDALLHWSVCTDLAARDPLPPYGAVSPRHLVLETFCKMSVLERNIDLLLATGPWPRIEELVRQLCSLICEEPPVREFAIVILNALCAASEPVCHVATDETSLLDHLVSFLEAADANMTQIAQHQGIHALRENPEIIGTSVGMLRRATLIMTHIVRHQQCQKHFQRLQHRLLQFTVSHFMDSRVAAMVADILYEMQKGNGGGGDTNIEEQLNLSTTKRTEKNLEGMEQQQKSSPTLLNGGTLTLAAAPSSYPTSTPHSTSTSALLALYNGETENCYSTEKPPDKGIKIIPPQQNGCDPSLWLYKSEININDNNSTTTNNETPTPKKRGRKRPTNTSEIPSPKKSWSQKRQINKKVPENPAMENSSTDNNTSVKSSF</sequence>
<dbReference type="PANTHER" id="PTHR12656:SF5">
    <property type="entry name" value="TRITHORAX GROUP PROTEIN OSA"/>
    <property type="match status" value="1"/>
</dbReference>
<dbReference type="InterPro" id="IPR016024">
    <property type="entry name" value="ARM-type_fold"/>
</dbReference>
<dbReference type="InterPro" id="IPR021906">
    <property type="entry name" value="BAF250/Osa"/>
</dbReference>
<dbReference type="WBParaSite" id="MhA1_Contig163.frz3.gene26">
    <property type="protein sequence ID" value="MhA1_Contig163.frz3.gene26"/>
    <property type="gene ID" value="MhA1_Contig163.frz3.gene26"/>
</dbReference>
<feature type="region of interest" description="Disordered" evidence="5">
    <location>
        <begin position="467"/>
        <end position="486"/>
    </location>
</feature>
<dbReference type="GO" id="GO:0006338">
    <property type="term" value="P:chromatin remodeling"/>
    <property type="evidence" value="ECO:0007669"/>
    <property type="project" value="InterPro"/>
</dbReference>
<dbReference type="SUPFAM" id="SSF48371">
    <property type="entry name" value="ARM repeat"/>
    <property type="match status" value="1"/>
</dbReference>
<proteinExistence type="predicted"/>
<feature type="compositionally biased region" description="Gly residues" evidence="5">
    <location>
        <begin position="112"/>
        <end position="121"/>
    </location>
</feature>
<evidence type="ECO:0000259" key="6">
    <source>
        <dbReference type="PROSITE" id="PS51011"/>
    </source>
</evidence>
<feature type="compositionally biased region" description="Polar residues" evidence="5">
    <location>
        <begin position="1679"/>
        <end position="1695"/>
    </location>
</feature>
<feature type="region of interest" description="Disordered" evidence="5">
    <location>
        <begin position="269"/>
        <end position="326"/>
    </location>
</feature>
<evidence type="ECO:0000313" key="8">
    <source>
        <dbReference type="WBParaSite" id="MhA1_Contig163.frz3.gene26"/>
    </source>
</evidence>
<keyword evidence="7" id="KW-1185">Reference proteome</keyword>
<feature type="compositionally biased region" description="Polar residues" evidence="5">
    <location>
        <begin position="1707"/>
        <end position="1722"/>
    </location>
</feature>
<feature type="region of interest" description="Disordered" evidence="5">
    <location>
        <begin position="40"/>
        <end position="65"/>
    </location>
</feature>
<feature type="region of interest" description="Disordered" evidence="5">
    <location>
        <begin position="797"/>
        <end position="818"/>
    </location>
</feature>
<dbReference type="InterPro" id="IPR001606">
    <property type="entry name" value="ARID_dom"/>
</dbReference>
<feature type="region of interest" description="Disordered" evidence="5">
    <location>
        <begin position="1656"/>
        <end position="1722"/>
    </location>
</feature>
<dbReference type="Gene3D" id="1.10.150.60">
    <property type="entry name" value="ARID DNA-binding domain"/>
    <property type="match status" value="1"/>
</dbReference>
<dbReference type="SUPFAM" id="SSF46774">
    <property type="entry name" value="ARID-like"/>
    <property type="match status" value="1"/>
</dbReference>
<dbReference type="GO" id="GO:0006357">
    <property type="term" value="P:regulation of transcription by RNA polymerase II"/>
    <property type="evidence" value="ECO:0007669"/>
    <property type="project" value="TreeGrafter"/>
</dbReference>
<accession>A0A1I8B9R6</accession>
<feature type="domain" description="ARID" evidence="6">
    <location>
        <begin position="161"/>
        <end position="254"/>
    </location>
</feature>
<evidence type="ECO:0000256" key="2">
    <source>
        <dbReference type="ARBA" id="ARBA00022553"/>
    </source>
</evidence>
<protein>
    <submittedName>
        <fullName evidence="8">ARID domain-containing protein</fullName>
    </submittedName>
</protein>
<dbReference type="Pfam" id="PF01388">
    <property type="entry name" value="ARID"/>
    <property type="match status" value="1"/>
</dbReference>
<dbReference type="InterPro" id="IPR036431">
    <property type="entry name" value="ARID_dom_sf"/>
</dbReference>
<dbReference type="SMART" id="SM01014">
    <property type="entry name" value="ARID"/>
    <property type="match status" value="1"/>
</dbReference>